<name>A0A5B7J6N9_PORTR</name>
<organism evidence="2 3">
    <name type="scientific">Portunus trituberculatus</name>
    <name type="common">Swimming crab</name>
    <name type="synonym">Neptunus trituberculatus</name>
    <dbReference type="NCBI Taxonomy" id="210409"/>
    <lineage>
        <taxon>Eukaryota</taxon>
        <taxon>Metazoa</taxon>
        <taxon>Ecdysozoa</taxon>
        <taxon>Arthropoda</taxon>
        <taxon>Crustacea</taxon>
        <taxon>Multicrustacea</taxon>
        <taxon>Malacostraca</taxon>
        <taxon>Eumalacostraca</taxon>
        <taxon>Eucarida</taxon>
        <taxon>Decapoda</taxon>
        <taxon>Pleocyemata</taxon>
        <taxon>Brachyura</taxon>
        <taxon>Eubrachyura</taxon>
        <taxon>Portunoidea</taxon>
        <taxon>Portunidae</taxon>
        <taxon>Portuninae</taxon>
        <taxon>Portunus</taxon>
    </lineage>
</organism>
<dbReference type="Proteomes" id="UP000324222">
    <property type="component" value="Unassembled WGS sequence"/>
</dbReference>
<dbReference type="AlphaFoldDB" id="A0A5B7J6N9"/>
<protein>
    <submittedName>
        <fullName evidence="2">Uncharacterized protein</fullName>
    </submittedName>
</protein>
<reference evidence="2 3" key="1">
    <citation type="submission" date="2019-05" db="EMBL/GenBank/DDBJ databases">
        <title>Another draft genome of Portunus trituberculatus and its Hox gene families provides insights of decapod evolution.</title>
        <authorList>
            <person name="Jeong J.-H."/>
            <person name="Song I."/>
            <person name="Kim S."/>
            <person name="Choi T."/>
            <person name="Kim D."/>
            <person name="Ryu S."/>
            <person name="Kim W."/>
        </authorList>
    </citation>
    <scope>NUCLEOTIDE SEQUENCE [LARGE SCALE GENOMIC DNA]</scope>
    <source>
        <tissue evidence="2">Muscle</tissue>
    </source>
</reference>
<evidence type="ECO:0000313" key="3">
    <source>
        <dbReference type="Proteomes" id="UP000324222"/>
    </source>
</evidence>
<keyword evidence="3" id="KW-1185">Reference proteome</keyword>
<proteinExistence type="predicted"/>
<feature type="compositionally biased region" description="Basic and acidic residues" evidence="1">
    <location>
        <begin position="48"/>
        <end position="59"/>
    </location>
</feature>
<dbReference type="EMBL" id="VSRR010095030">
    <property type="protein sequence ID" value="MPC93491.1"/>
    <property type="molecule type" value="Genomic_DNA"/>
</dbReference>
<comment type="caution">
    <text evidence="2">The sequence shown here is derived from an EMBL/GenBank/DDBJ whole genome shotgun (WGS) entry which is preliminary data.</text>
</comment>
<gene>
    <name evidence="2" type="ORF">E2C01_088620</name>
</gene>
<evidence type="ECO:0000256" key="1">
    <source>
        <dbReference type="SAM" id="MobiDB-lite"/>
    </source>
</evidence>
<evidence type="ECO:0000313" key="2">
    <source>
        <dbReference type="EMBL" id="MPC93491.1"/>
    </source>
</evidence>
<feature type="region of interest" description="Disordered" evidence="1">
    <location>
        <begin position="1"/>
        <end position="59"/>
    </location>
</feature>
<accession>A0A5B7J6N9</accession>
<sequence length="59" mass="6568">MRTHHPTHHCLKAHLRNRVNDAAATTAPRASGERMNKGIQHRMNKGSEPGDRMNKGNTA</sequence>
<feature type="compositionally biased region" description="Basic residues" evidence="1">
    <location>
        <begin position="1"/>
        <end position="17"/>
    </location>
</feature>